<dbReference type="AlphaFoldDB" id="A0A1Y0C5L9"/>
<gene>
    <name evidence="1" type="ORF">BTO20_19760</name>
</gene>
<dbReference type="KEGG" id="mdx:BTO20_19760"/>
<evidence type="ECO:0000313" key="2">
    <source>
        <dbReference type="Proteomes" id="UP000195331"/>
    </source>
</evidence>
<dbReference type="EMBL" id="CP020809">
    <property type="protein sequence ID" value="ART70503.1"/>
    <property type="molecule type" value="Genomic_DNA"/>
</dbReference>
<name>A0A1Y0C5L9_9MYCO</name>
<reference evidence="1 2" key="1">
    <citation type="submission" date="2017-04" db="EMBL/GenBank/DDBJ databases">
        <title>Whole Genome Sequence of 1,4-Dioxane Degrading Bacterium Mycobacterium dioxanotrophicus PH-06.</title>
        <authorList>
            <person name="He Y."/>
        </authorList>
    </citation>
    <scope>NUCLEOTIDE SEQUENCE [LARGE SCALE GENOMIC DNA]</scope>
    <source>
        <strain evidence="1 2">PH-06</strain>
    </source>
</reference>
<proteinExistence type="predicted"/>
<keyword evidence="2" id="KW-1185">Reference proteome</keyword>
<sequence>MKEEAVSAKVSPDAHIGFGGDGHPDTEWLGCHETAARTRGQSLQADAFAWPIAEFNRHVVLLPDIVGDSDPAAGFTRLCARAGSYRLFEFAAALEERRTARIAQEQWRAAFDQGGADAARAPEHDHPTYEAVAKDEIHACIGNFLAVIGYAAEFEASAPLSRWIDTVPGDIPDTLRVFVDAYLSVSRSSTGLPSRDEARRRYSRELSNMYGASAGDFEAAAGRVHAWHVMLFEVGAMRMSSGGPAAQ</sequence>
<protein>
    <submittedName>
        <fullName evidence="1">Uncharacterized protein</fullName>
    </submittedName>
</protein>
<accession>A0A1Y0C5L9</accession>
<organism evidence="1 2">
    <name type="scientific">Mycobacterium dioxanotrophicus</name>
    <dbReference type="NCBI Taxonomy" id="482462"/>
    <lineage>
        <taxon>Bacteria</taxon>
        <taxon>Bacillati</taxon>
        <taxon>Actinomycetota</taxon>
        <taxon>Actinomycetes</taxon>
        <taxon>Mycobacteriales</taxon>
        <taxon>Mycobacteriaceae</taxon>
        <taxon>Mycobacterium</taxon>
    </lineage>
</organism>
<dbReference type="Proteomes" id="UP000195331">
    <property type="component" value="Chromosome"/>
</dbReference>
<evidence type="ECO:0000313" key="1">
    <source>
        <dbReference type="EMBL" id="ART70503.1"/>
    </source>
</evidence>